<reference evidence="1" key="1">
    <citation type="submission" date="2021-03" db="EMBL/GenBank/DDBJ databases">
        <authorList>
            <consortium name="DOE Joint Genome Institute"/>
            <person name="Ahrendt S."/>
            <person name="Looney B.P."/>
            <person name="Miyauchi S."/>
            <person name="Morin E."/>
            <person name="Drula E."/>
            <person name="Courty P.E."/>
            <person name="Chicoki N."/>
            <person name="Fauchery L."/>
            <person name="Kohler A."/>
            <person name="Kuo A."/>
            <person name="Labutti K."/>
            <person name="Pangilinan J."/>
            <person name="Lipzen A."/>
            <person name="Riley R."/>
            <person name="Andreopoulos W."/>
            <person name="He G."/>
            <person name="Johnson J."/>
            <person name="Barry K.W."/>
            <person name="Grigoriev I.V."/>
            <person name="Nagy L."/>
            <person name="Hibbett D."/>
            <person name="Henrissat B."/>
            <person name="Matheny P.B."/>
            <person name="Labbe J."/>
            <person name="Martin F."/>
        </authorList>
    </citation>
    <scope>NUCLEOTIDE SEQUENCE</scope>
    <source>
        <strain evidence="1">HHB10654</strain>
    </source>
</reference>
<name>A0ACB8TBR2_9AGAM</name>
<dbReference type="EMBL" id="MU277195">
    <property type="protein sequence ID" value="KAI0065588.1"/>
    <property type="molecule type" value="Genomic_DNA"/>
</dbReference>
<comment type="caution">
    <text evidence="1">The sequence shown here is derived from an EMBL/GenBank/DDBJ whole genome shotgun (WGS) entry which is preliminary data.</text>
</comment>
<reference evidence="1" key="2">
    <citation type="journal article" date="2022" name="New Phytol.">
        <title>Evolutionary transition to the ectomycorrhizal habit in the genomes of a hyperdiverse lineage of mushroom-forming fungi.</title>
        <authorList>
            <person name="Looney B."/>
            <person name="Miyauchi S."/>
            <person name="Morin E."/>
            <person name="Drula E."/>
            <person name="Courty P.E."/>
            <person name="Kohler A."/>
            <person name="Kuo A."/>
            <person name="LaButti K."/>
            <person name="Pangilinan J."/>
            <person name="Lipzen A."/>
            <person name="Riley R."/>
            <person name="Andreopoulos W."/>
            <person name="He G."/>
            <person name="Johnson J."/>
            <person name="Nolan M."/>
            <person name="Tritt A."/>
            <person name="Barry K.W."/>
            <person name="Grigoriev I.V."/>
            <person name="Nagy L.G."/>
            <person name="Hibbett D."/>
            <person name="Henrissat B."/>
            <person name="Matheny P.B."/>
            <person name="Labbe J."/>
            <person name="Martin F.M."/>
        </authorList>
    </citation>
    <scope>NUCLEOTIDE SEQUENCE</scope>
    <source>
        <strain evidence="1">HHB10654</strain>
    </source>
</reference>
<accession>A0ACB8TBR2</accession>
<protein>
    <submittedName>
        <fullName evidence="1">Uncharacterized protein</fullName>
    </submittedName>
</protein>
<proteinExistence type="predicted"/>
<sequence>MCSEQISGMICLLGCLLYCFRSKPIACLVDCMAFLRRCQPSSSLRKKASKFCRFSCCHIYRLRASSLDIRRMNDGRMQRSVSRSSLRASLAQAPHTMTSGGHRSRHQSQTDSGFWLVQTRSEHI</sequence>
<gene>
    <name evidence="1" type="ORF">BV25DRAFT_1709099</name>
</gene>
<evidence type="ECO:0000313" key="1">
    <source>
        <dbReference type="EMBL" id="KAI0065588.1"/>
    </source>
</evidence>
<keyword evidence="2" id="KW-1185">Reference proteome</keyword>
<dbReference type="Proteomes" id="UP000814140">
    <property type="component" value="Unassembled WGS sequence"/>
</dbReference>
<evidence type="ECO:0000313" key="2">
    <source>
        <dbReference type="Proteomes" id="UP000814140"/>
    </source>
</evidence>
<organism evidence="1 2">
    <name type="scientific">Artomyces pyxidatus</name>
    <dbReference type="NCBI Taxonomy" id="48021"/>
    <lineage>
        <taxon>Eukaryota</taxon>
        <taxon>Fungi</taxon>
        <taxon>Dikarya</taxon>
        <taxon>Basidiomycota</taxon>
        <taxon>Agaricomycotina</taxon>
        <taxon>Agaricomycetes</taxon>
        <taxon>Russulales</taxon>
        <taxon>Auriscalpiaceae</taxon>
        <taxon>Artomyces</taxon>
    </lineage>
</organism>